<dbReference type="RefSeq" id="WP_027845970.1">
    <property type="nucleotide sequence ID" value="NZ_LMTZ01000032.1"/>
</dbReference>
<dbReference type="AlphaFoldDB" id="A0A0V7ZGJ5"/>
<comment type="caution">
    <text evidence="1">The sequence shown here is derived from an EMBL/GenBank/DDBJ whole genome shotgun (WGS) entry which is preliminary data.</text>
</comment>
<accession>A0A0V7ZGJ5</accession>
<name>A0A0V7ZGJ5_9CYAN</name>
<dbReference type="CDD" id="cd07176">
    <property type="entry name" value="terB"/>
    <property type="match status" value="1"/>
</dbReference>
<sequence length="148" mass="16278">MSLSENLLSTQARRQEVFTTTEAFTAIILAATASDGYISQQRADDISSALLRIKLFSGYSGETVAQMLDKLLGLLRRDGFNVLFNTAKESLPQNLRETSFAVATDLVLSDSVVSEEERSFLNDLHQALNIDTTTATKIVEIMTIKNQG</sequence>
<dbReference type="Gene3D" id="1.10.3680.10">
    <property type="entry name" value="TerB-like"/>
    <property type="match status" value="1"/>
</dbReference>
<dbReference type="EMBL" id="LMTZ01000032">
    <property type="protein sequence ID" value="KST69214.1"/>
    <property type="molecule type" value="Genomic_DNA"/>
</dbReference>
<dbReference type="OrthoDB" id="530988at2"/>
<dbReference type="EMBL" id="LMTZ01000133">
    <property type="protein sequence ID" value="KST63722.1"/>
    <property type="molecule type" value="Genomic_DNA"/>
</dbReference>
<organism evidence="1 3">
    <name type="scientific">Mastigocoleus testarum BC008</name>
    <dbReference type="NCBI Taxonomy" id="371196"/>
    <lineage>
        <taxon>Bacteria</taxon>
        <taxon>Bacillati</taxon>
        <taxon>Cyanobacteriota</taxon>
        <taxon>Cyanophyceae</taxon>
        <taxon>Nostocales</taxon>
        <taxon>Hapalosiphonaceae</taxon>
        <taxon>Mastigocoleus</taxon>
    </lineage>
</organism>
<protein>
    <submittedName>
        <fullName evidence="1">Tellurite resistance protein TerB</fullName>
    </submittedName>
</protein>
<proteinExistence type="predicted"/>
<evidence type="ECO:0000313" key="2">
    <source>
        <dbReference type="EMBL" id="KST69214.1"/>
    </source>
</evidence>
<evidence type="ECO:0000313" key="1">
    <source>
        <dbReference type="EMBL" id="KST63722.1"/>
    </source>
</evidence>
<dbReference type="SUPFAM" id="SSF158682">
    <property type="entry name" value="TerB-like"/>
    <property type="match status" value="1"/>
</dbReference>
<reference evidence="1 3" key="1">
    <citation type="journal article" date="2015" name="Genome Announc.">
        <title>Draft Genome of the Euendolithic (true boring) Cyanobacterium Mastigocoleus testarum strain BC008.</title>
        <authorList>
            <person name="Guida B.S."/>
            <person name="Garcia-Pichel F."/>
        </authorList>
    </citation>
    <scope>NUCLEOTIDE SEQUENCE [LARGE SCALE GENOMIC DNA]</scope>
    <source>
        <strain evidence="1 3">BC008</strain>
    </source>
</reference>
<keyword evidence="3" id="KW-1185">Reference proteome</keyword>
<dbReference type="InterPro" id="IPR029024">
    <property type="entry name" value="TerB-like"/>
</dbReference>
<dbReference type="Proteomes" id="UP000053372">
    <property type="component" value="Unassembled WGS sequence"/>
</dbReference>
<evidence type="ECO:0000313" key="3">
    <source>
        <dbReference type="Proteomes" id="UP000053372"/>
    </source>
</evidence>
<gene>
    <name evidence="2" type="ORF">BC008_03225</name>
    <name evidence="1" type="ORF">BC008_14790</name>
</gene>